<keyword evidence="2" id="KW-1185">Reference proteome</keyword>
<evidence type="ECO:0000313" key="2">
    <source>
        <dbReference type="Proteomes" id="UP000828390"/>
    </source>
</evidence>
<accession>A0A9D4F5Y0</accession>
<dbReference type="Proteomes" id="UP000828390">
    <property type="component" value="Unassembled WGS sequence"/>
</dbReference>
<dbReference type="AlphaFoldDB" id="A0A9D4F5Y0"/>
<reference evidence="1" key="1">
    <citation type="journal article" date="2019" name="bioRxiv">
        <title>The Genome of the Zebra Mussel, Dreissena polymorpha: A Resource for Invasive Species Research.</title>
        <authorList>
            <person name="McCartney M.A."/>
            <person name="Auch B."/>
            <person name="Kono T."/>
            <person name="Mallez S."/>
            <person name="Zhang Y."/>
            <person name="Obille A."/>
            <person name="Becker A."/>
            <person name="Abrahante J.E."/>
            <person name="Garbe J."/>
            <person name="Badalamenti J.P."/>
            <person name="Herman A."/>
            <person name="Mangelson H."/>
            <person name="Liachko I."/>
            <person name="Sullivan S."/>
            <person name="Sone E.D."/>
            <person name="Koren S."/>
            <person name="Silverstein K.A.T."/>
            <person name="Beckman K.B."/>
            <person name="Gohl D.M."/>
        </authorList>
    </citation>
    <scope>NUCLEOTIDE SEQUENCE</scope>
    <source>
        <strain evidence="1">Duluth1</strain>
        <tissue evidence="1">Whole animal</tissue>
    </source>
</reference>
<sequence>MSFLQEFRVEDYLAGRKGQELQTTGFGIAFPVTSTQQSADFSLEASEHTGFGTTSRILNHLVFTQGWLG</sequence>
<dbReference type="EMBL" id="JAIWYP010000007">
    <property type="protein sequence ID" value="KAH3792940.1"/>
    <property type="molecule type" value="Genomic_DNA"/>
</dbReference>
<comment type="caution">
    <text evidence="1">The sequence shown here is derived from an EMBL/GenBank/DDBJ whole genome shotgun (WGS) entry which is preliminary data.</text>
</comment>
<evidence type="ECO:0000313" key="1">
    <source>
        <dbReference type="EMBL" id="KAH3792940.1"/>
    </source>
</evidence>
<proteinExistence type="predicted"/>
<reference evidence="1" key="2">
    <citation type="submission" date="2020-11" db="EMBL/GenBank/DDBJ databases">
        <authorList>
            <person name="McCartney M.A."/>
            <person name="Auch B."/>
            <person name="Kono T."/>
            <person name="Mallez S."/>
            <person name="Becker A."/>
            <person name="Gohl D.M."/>
            <person name="Silverstein K.A.T."/>
            <person name="Koren S."/>
            <person name="Bechman K.B."/>
            <person name="Herman A."/>
            <person name="Abrahante J.E."/>
            <person name="Garbe J."/>
        </authorList>
    </citation>
    <scope>NUCLEOTIDE SEQUENCE</scope>
    <source>
        <strain evidence="1">Duluth1</strain>
        <tissue evidence="1">Whole animal</tissue>
    </source>
</reference>
<gene>
    <name evidence="1" type="ORF">DPMN_146442</name>
</gene>
<name>A0A9D4F5Y0_DREPO</name>
<protein>
    <submittedName>
        <fullName evidence="1">Uncharacterized protein</fullName>
    </submittedName>
</protein>
<organism evidence="1 2">
    <name type="scientific">Dreissena polymorpha</name>
    <name type="common">Zebra mussel</name>
    <name type="synonym">Mytilus polymorpha</name>
    <dbReference type="NCBI Taxonomy" id="45954"/>
    <lineage>
        <taxon>Eukaryota</taxon>
        <taxon>Metazoa</taxon>
        <taxon>Spiralia</taxon>
        <taxon>Lophotrochozoa</taxon>
        <taxon>Mollusca</taxon>
        <taxon>Bivalvia</taxon>
        <taxon>Autobranchia</taxon>
        <taxon>Heteroconchia</taxon>
        <taxon>Euheterodonta</taxon>
        <taxon>Imparidentia</taxon>
        <taxon>Neoheterodontei</taxon>
        <taxon>Myida</taxon>
        <taxon>Dreissenoidea</taxon>
        <taxon>Dreissenidae</taxon>
        <taxon>Dreissena</taxon>
    </lineage>
</organism>